<dbReference type="InterPro" id="IPR036259">
    <property type="entry name" value="MFS_trans_sf"/>
</dbReference>
<dbReference type="GO" id="GO:0055056">
    <property type="term" value="F:D-glucose transmembrane transporter activity"/>
    <property type="evidence" value="ECO:0007669"/>
    <property type="project" value="TreeGrafter"/>
</dbReference>
<feature type="transmembrane region" description="Helical" evidence="12">
    <location>
        <begin position="455"/>
        <end position="474"/>
    </location>
</feature>
<keyword evidence="7" id="KW-0762">Sugar transport</keyword>
<feature type="transmembrane region" description="Helical" evidence="12">
    <location>
        <begin position="181"/>
        <end position="204"/>
    </location>
</feature>
<organism evidence="14 15">
    <name type="scientific">Etheostoma spectabile</name>
    <name type="common">orangethroat darter</name>
    <dbReference type="NCBI Taxonomy" id="54343"/>
    <lineage>
        <taxon>Eukaryota</taxon>
        <taxon>Metazoa</taxon>
        <taxon>Chordata</taxon>
        <taxon>Craniata</taxon>
        <taxon>Vertebrata</taxon>
        <taxon>Euteleostomi</taxon>
        <taxon>Actinopterygii</taxon>
        <taxon>Neopterygii</taxon>
        <taxon>Teleostei</taxon>
        <taxon>Neoteleostei</taxon>
        <taxon>Acanthomorphata</taxon>
        <taxon>Eupercaria</taxon>
        <taxon>Perciformes</taxon>
        <taxon>Percoidei</taxon>
        <taxon>Percidae</taxon>
        <taxon>Etheostomatinae</taxon>
        <taxon>Etheostoma</taxon>
    </lineage>
</organism>
<dbReference type="InterPro" id="IPR050820">
    <property type="entry name" value="MFS_Sugar_Transporter"/>
</dbReference>
<evidence type="ECO:0000256" key="2">
    <source>
        <dbReference type="ARBA" id="ARBA00004127"/>
    </source>
</evidence>
<comment type="subcellular location">
    <subcellularLocation>
        <location evidence="3">Cytoplasm</location>
    </subcellularLocation>
    <subcellularLocation>
        <location evidence="2">Endomembrane system</location>
        <topology evidence="2">Multi-pass membrane protein</topology>
    </subcellularLocation>
</comment>
<feature type="transmembrane region" description="Helical" evidence="12">
    <location>
        <begin position="358"/>
        <end position="378"/>
    </location>
</feature>
<dbReference type="InterPro" id="IPR020846">
    <property type="entry name" value="MFS_dom"/>
</dbReference>
<evidence type="ECO:0000313" key="15">
    <source>
        <dbReference type="Proteomes" id="UP000327493"/>
    </source>
</evidence>
<dbReference type="GO" id="GO:0012505">
    <property type="term" value="C:endomembrane system"/>
    <property type="evidence" value="ECO:0007669"/>
    <property type="project" value="UniProtKB-SubCell"/>
</dbReference>
<dbReference type="FunFam" id="1.20.1250.20:FF:000208">
    <property type="entry name" value="solute carrier family 2, facilitated glucose transporter member 10"/>
    <property type="match status" value="1"/>
</dbReference>
<feature type="compositionally biased region" description="Basic and acidic residues" evidence="11">
    <location>
        <begin position="611"/>
        <end position="620"/>
    </location>
</feature>
<feature type="transmembrane region" description="Helical" evidence="12">
    <location>
        <begin position="97"/>
        <end position="117"/>
    </location>
</feature>
<evidence type="ECO:0000256" key="3">
    <source>
        <dbReference type="ARBA" id="ARBA00004496"/>
    </source>
</evidence>
<dbReference type="PANTHER" id="PTHR48023:SF7">
    <property type="entry name" value="SOLUTE CARRIER FAMILY 2, FACILITATED GLUCOSE TRANSPORTER MEMBER 10"/>
    <property type="match status" value="1"/>
</dbReference>
<evidence type="ECO:0000256" key="4">
    <source>
        <dbReference type="ARBA" id="ARBA00007004"/>
    </source>
</evidence>
<comment type="caution">
    <text evidence="14">The sequence shown here is derived from an EMBL/GenBank/DDBJ whole genome shotgun (WGS) entry which is preliminary data.</text>
</comment>
<feature type="transmembrane region" description="Helical" evidence="12">
    <location>
        <begin position="55"/>
        <end position="77"/>
    </location>
</feature>
<evidence type="ECO:0000256" key="10">
    <source>
        <dbReference type="ARBA" id="ARBA00023136"/>
    </source>
</evidence>
<keyword evidence="15" id="KW-1185">Reference proteome</keyword>
<evidence type="ECO:0000256" key="11">
    <source>
        <dbReference type="SAM" id="MobiDB-lite"/>
    </source>
</evidence>
<protein>
    <recommendedName>
        <fullName evidence="13">Major facilitator superfamily (MFS) profile domain-containing protein</fullName>
    </recommendedName>
</protein>
<evidence type="ECO:0000256" key="1">
    <source>
        <dbReference type="ARBA" id="ARBA00000618"/>
    </source>
</evidence>
<feature type="transmembrane region" description="Helical" evidence="12">
    <location>
        <begin position="210"/>
        <end position="232"/>
    </location>
</feature>
<evidence type="ECO:0000256" key="9">
    <source>
        <dbReference type="ARBA" id="ARBA00022989"/>
    </source>
</evidence>
<feature type="transmembrane region" description="Helical" evidence="12">
    <location>
        <begin position="155"/>
        <end position="174"/>
    </location>
</feature>
<dbReference type="Gene3D" id="1.20.1250.20">
    <property type="entry name" value="MFS general substrate transporter like domains"/>
    <property type="match status" value="3"/>
</dbReference>
<dbReference type="SUPFAM" id="SSF103473">
    <property type="entry name" value="MFS general substrate transporter"/>
    <property type="match status" value="2"/>
</dbReference>
<proteinExistence type="inferred from homology"/>
<feature type="compositionally biased region" description="Polar residues" evidence="11">
    <location>
        <begin position="624"/>
        <end position="633"/>
    </location>
</feature>
<comment type="catalytic activity">
    <reaction evidence="1">
        <text>D-glucose(out) = D-glucose(in)</text>
        <dbReference type="Rhea" id="RHEA:60376"/>
        <dbReference type="ChEBI" id="CHEBI:4167"/>
    </reaction>
</comment>
<keyword evidence="5" id="KW-0813">Transport</keyword>
<dbReference type="Proteomes" id="UP000327493">
    <property type="component" value="Chromosome 4"/>
</dbReference>
<sequence>MAINKRVGMVTVLQQPIVGSLVLSISGSTQDSQWVPDQESTAGKILHMKDSGSSILLLAGVVSTLGGLVFGYELGIISGALLQLKAEFRLSCVQQEALVSSLLMGALLASIVGGSLIDHRGRRNSILLSNVLILIGSLVLLIDSFSALVVGRMTLGFAMCISSMSCCIFVSEMVTPDRRGILVTLYEAGITVGILAAYAMNYILSDSKRGWKWMFGLAVVPTLIQLVAIWFLPSSTKESLSQKYCFQTEREQISTIGNQEAGDSEVSSSMENRKVQFNSMYLIQPKDNMRTRTIIGLGLVLFQQFTGQPNTLLYASTIFHSVGFQSNASAMLASVGLGLVKVISTLISMVFSDKVGRRPLLISGCSVMALCLLTIGLLSGHSLMNAKRPCNSEDFNVNTTDAPHLNFGNRSVFDMPESQRLLDTSTQDQDIVLDQVRPKPPDTPLASPPGAHGTVVNWIILVCLMAVVSAYAVGFGPNAIGLSGTFLLYGMAAVAAAVFFFFMLPETKGKTLEQIDKELRSNKFYHSEECCCIISWRNTSPQYQRVHCQVSPSGALNSTKHFQNALIWRALRPIWGGVGEPGEKGVSVDLGGVSLRGANSSCHRGAQDVGGGREDRRAGERAQGSGSWQGRDT</sequence>
<feature type="region of interest" description="Disordered" evidence="11">
    <location>
        <begin position="597"/>
        <end position="633"/>
    </location>
</feature>
<name>A0A5J5DJS6_9PERO</name>
<keyword evidence="8 12" id="KW-0812">Transmembrane</keyword>
<dbReference type="PROSITE" id="PS00216">
    <property type="entry name" value="SUGAR_TRANSPORT_1"/>
    <property type="match status" value="1"/>
</dbReference>
<dbReference type="GO" id="GO:0072359">
    <property type="term" value="P:circulatory system development"/>
    <property type="evidence" value="ECO:0007669"/>
    <property type="project" value="TreeGrafter"/>
</dbReference>
<evidence type="ECO:0000256" key="7">
    <source>
        <dbReference type="ARBA" id="ARBA00022597"/>
    </source>
</evidence>
<feature type="transmembrane region" description="Helical" evidence="12">
    <location>
        <begin position="330"/>
        <end position="352"/>
    </location>
</feature>
<reference evidence="14 15" key="1">
    <citation type="submission" date="2019-08" db="EMBL/GenBank/DDBJ databases">
        <title>A chromosome-level genome assembly, high-density linkage maps, and genome scans reveal the genomic architecture of hybrid incompatibilities underlying speciation via character displacement in darters (Percidae: Etheostominae).</title>
        <authorList>
            <person name="Moran R.L."/>
            <person name="Catchen J.M."/>
            <person name="Fuller R.C."/>
        </authorList>
    </citation>
    <scope>NUCLEOTIDE SEQUENCE [LARGE SCALE GENOMIC DNA]</scope>
    <source>
        <strain evidence="14">EspeVRDwgs_2016</strain>
        <tissue evidence="14">Muscle</tissue>
    </source>
</reference>
<keyword evidence="10 12" id="KW-0472">Membrane</keyword>
<evidence type="ECO:0000256" key="12">
    <source>
        <dbReference type="SAM" id="Phobius"/>
    </source>
</evidence>
<dbReference type="AlphaFoldDB" id="A0A5J5DJS6"/>
<keyword evidence="6" id="KW-0963">Cytoplasm</keyword>
<evidence type="ECO:0000313" key="14">
    <source>
        <dbReference type="EMBL" id="KAA8593635.1"/>
    </source>
</evidence>
<dbReference type="InterPro" id="IPR005829">
    <property type="entry name" value="Sugar_transporter_CS"/>
</dbReference>
<feature type="transmembrane region" description="Helical" evidence="12">
    <location>
        <begin position="486"/>
        <end position="504"/>
    </location>
</feature>
<dbReference type="GO" id="GO:1904659">
    <property type="term" value="P:D-glucose transmembrane transport"/>
    <property type="evidence" value="ECO:0007669"/>
    <property type="project" value="TreeGrafter"/>
</dbReference>
<feature type="transmembrane region" description="Helical" evidence="12">
    <location>
        <begin position="126"/>
        <end position="149"/>
    </location>
</feature>
<evidence type="ECO:0000256" key="5">
    <source>
        <dbReference type="ARBA" id="ARBA00022448"/>
    </source>
</evidence>
<dbReference type="Pfam" id="PF00083">
    <property type="entry name" value="Sugar_tr"/>
    <property type="match status" value="2"/>
</dbReference>
<comment type="similarity">
    <text evidence="4">Belongs to the major facilitator superfamily. Sugar transporter (TC 2.A.1.1) family. Glucose transporter subfamily.</text>
</comment>
<dbReference type="InterPro" id="IPR005828">
    <property type="entry name" value="MFS_sugar_transport-like"/>
</dbReference>
<dbReference type="PROSITE" id="PS50850">
    <property type="entry name" value="MFS"/>
    <property type="match status" value="1"/>
</dbReference>
<keyword evidence="9 12" id="KW-1133">Transmembrane helix</keyword>
<evidence type="ECO:0000256" key="8">
    <source>
        <dbReference type="ARBA" id="ARBA00022692"/>
    </source>
</evidence>
<dbReference type="GO" id="GO:0005737">
    <property type="term" value="C:cytoplasm"/>
    <property type="evidence" value="ECO:0007669"/>
    <property type="project" value="UniProtKB-SubCell"/>
</dbReference>
<dbReference type="PANTHER" id="PTHR48023">
    <property type="entry name" value="D-XYLOSE-PROTON SYMPORTER-LIKE 2"/>
    <property type="match status" value="1"/>
</dbReference>
<evidence type="ECO:0000259" key="13">
    <source>
        <dbReference type="PROSITE" id="PS50850"/>
    </source>
</evidence>
<evidence type="ECO:0000256" key="6">
    <source>
        <dbReference type="ARBA" id="ARBA00022490"/>
    </source>
</evidence>
<gene>
    <name evidence="14" type="ORF">FQN60_009751</name>
</gene>
<dbReference type="GO" id="GO:0016020">
    <property type="term" value="C:membrane"/>
    <property type="evidence" value="ECO:0007669"/>
    <property type="project" value="InterPro"/>
</dbReference>
<accession>A0A5J5DJS6</accession>
<dbReference type="EMBL" id="VOFY01000004">
    <property type="protein sequence ID" value="KAA8593635.1"/>
    <property type="molecule type" value="Genomic_DNA"/>
</dbReference>
<feature type="domain" description="Major facilitator superfamily (MFS) profile" evidence="13">
    <location>
        <begin position="59"/>
        <end position="508"/>
    </location>
</feature>